<dbReference type="AlphaFoldDB" id="A0A653MSB0"/>
<organism evidence="1 2">
    <name type="scientific">Maribacter litoralis</name>
    <dbReference type="NCBI Taxonomy" id="2059726"/>
    <lineage>
        <taxon>Bacteria</taxon>
        <taxon>Pseudomonadati</taxon>
        <taxon>Bacteroidota</taxon>
        <taxon>Flavobacteriia</taxon>
        <taxon>Flavobacteriales</taxon>
        <taxon>Flavobacteriaceae</taxon>
        <taxon>Maribacter</taxon>
    </lineage>
</organism>
<accession>A0A653MSB0</accession>
<sequence length="67" mass="7989">MVRFSLNDLSHFLTLNKKSMVFCSTKNYPNNSLYSTNDNNNLQSFNNSIPHNYKTICHKYWLTQHLF</sequence>
<reference evidence="1 2" key="1">
    <citation type="submission" date="2019-10" db="EMBL/GenBank/DDBJ databases">
        <authorList>
            <person name="Karimi E."/>
        </authorList>
    </citation>
    <scope>NUCLEOTIDE SEQUENCE [LARGE SCALE GENOMIC DNA]</scope>
    <source>
        <strain evidence="1">Maribacter sp. 151</strain>
    </source>
</reference>
<name>A0A653MSB0_9FLAO</name>
<evidence type="ECO:0000313" key="1">
    <source>
        <dbReference type="EMBL" id="VXB08030.1"/>
    </source>
</evidence>
<proteinExistence type="predicted"/>
<dbReference type="Proteomes" id="UP000430202">
    <property type="component" value="Unassembled WGS sequence"/>
</dbReference>
<protein>
    <submittedName>
        <fullName evidence="1">Uncharacterized protein</fullName>
    </submittedName>
</protein>
<evidence type="ECO:0000313" key="2">
    <source>
        <dbReference type="Proteomes" id="UP000430202"/>
    </source>
</evidence>
<gene>
    <name evidence="1" type="ORF">MARI151_10467</name>
</gene>
<keyword evidence="2" id="KW-1185">Reference proteome</keyword>
<dbReference type="EMBL" id="CABWLR010000001">
    <property type="protein sequence ID" value="VXB08030.1"/>
    <property type="molecule type" value="Genomic_DNA"/>
</dbReference>